<dbReference type="InterPro" id="IPR009053">
    <property type="entry name" value="Prefoldin"/>
</dbReference>
<dbReference type="GO" id="GO:0006457">
    <property type="term" value="P:protein folding"/>
    <property type="evidence" value="ECO:0007669"/>
    <property type="project" value="UniProtKB-ARBA"/>
</dbReference>
<comment type="similarity">
    <text evidence="3">Belongs to the RNA polymerase II subunit 5-mediating protein family.</text>
</comment>
<protein>
    <submittedName>
        <fullName evidence="5">Chromatin/chromatin-binding, or -regulatory protein</fullName>
    </submittedName>
</protein>
<dbReference type="GO" id="GO:0009409">
    <property type="term" value="P:response to cold"/>
    <property type="evidence" value="ECO:0007669"/>
    <property type="project" value="UniProtKB-ARBA"/>
</dbReference>
<dbReference type="Pfam" id="PF02996">
    <property type="entry name" value="Prefoldin"/>
    <property type="match status" value="1"/>
</dbReference>
<comment type="caution">
    <text evidence="5">The sequence shown here is derived from an EMBL/GenBank/DDBJ whole genome shotgun (WGS) entry which is preliminary data.</text>
</comment>
<organism evidence="5 6">
    <name type="scientific">Lithospermum erythrorhizon</name>
    <name type="common">Purple gromwell</name>
    <name type="synonym">Lithospermum officinale var. erythrorhizon</name>
    <dbReference type="NCBI Taxonomy" id="34254"/>
    <lineage>
        <taxon>Eukaryota</taxon>
        <taxon>Viridiplantae</taxon>
        <taxon>Streptophyta</taxon>
        <taxon>Embryophyta</taxon>
        <taxon>Tracheophyta</taxon>
        <taxon>Spermatophyta</taxon>
        <taxon>Magnoliopsida</taxon>
        <taxon>eudicotyledons</taxon>
        <taxon>Gunneridae</taxon>
        <taxon>Pentapetalae</taxon>
        <taxon>asterids</taxon>
        <taxon>lamiids</taxon>
        <taxon>Boraginales</taxon>
        <taxon>Boraginaceae</taxon>
        <taxon>Boraginoideae</taxon>
        <taxon>Lithospermeae</taxon>
        <taxon>Lithospermum</taxon>
    </lineage>
</organism>
<name>A0AAV3RMF2_LITER</name>
<dbReference type="Proteomes" id="UP001454036">
    <property type="component" value="Unassembled WGS sequence"/>
</dbReference>
<keyword evidence="6" id="KW-1185">Reference proteome</keyword>
<dbReference type="PANTHER" id="PTHR15111">
    <property type="entry name" value="RNA POLYMERASE II SUBUNIT 5-MEDIATING PROTEIN NNX3"/>
    <property type="match status" value="1"/>
</dbReference>
<evidence type="ECO:0000256" key="1">
    <source>
        <dbReference type="ARBA" id="ARBA00004123"/>
    </source>
</evidence>
<dbReference type="GO" id="GO:0019212">
    <property type="term" value="F:phosphatase inhibitor activity"/>
    <property type="evidence" value="ECO:0007669"/>
    <property type="project" value="TreeGrafter"/>
</dbReference>
<dbReference type="Gene3D" id="1.10.287.370">
    <property type="match status" value="1"/>
</dbReference>
<feature type="compositionally biased region" description="Polar residues" evidence="4">
    <location>
        <begin position="179"/>
        <end position="191"/>
    </location>
</feature>
<feature type="compositionally biased region" description="Polar residues" evidence="4">
    <location>
        <begin position="297"/>
        <end position="316"/>
    </location>
</feature>
<evidence type="ECO:0000256" key="4">
    <source>
        <dbReference type="SAM" id="MobiDB-lite"/>
    </source>
</evidence>
<evidence type="ECO:0000313" key="5">
    <source>
        <dbReference type="EMBL" id="GAA0176118.1"/>
    </source>
</evidence>
<dbReference type="SUPFAM" id="SSF46579">
    <property type="entry name" value="Prefoldin"/>
    <property type="match status" value="1"/>
</dbReference>
<dbReference type="EMBL" id="BAABME010009955">
    <property type="protein sequence ID" value="GAA0176118.1"/>
    <property type="molecule type" value="Genomic_DNA"/>
</dbReference>
<evidence type="ECO:0000313" key="6">
    <source>
        <dbReference type="Proteomes" id="UP001454036"/>
    </source>
</evidence>
<accession>A0AAV3RMF2</accession>
<feature type="compositionally biased region" description="Acidic residues" evidence="4">
    <location>
        <begin position="210"/>
        <end position="231"/>
    </location>
</feature>
<dbReference type="GO" id="GO:0003682">
    <property type="term" value="F:chromatin binding"/>
    <property type="evidence" value="ECO:0007669"/>
    <property type="project" value="TreeGrafter"/>
</dbReference>
<proteinExistence type="inferred from homology"/>
<dbReference type="InterPro" id="IPR004127">
    <property type="entry name" value="Prefoldin_subunit_alpha"/>
</dbReference>
<dbReference type="InterPro" id="IPR052255">
    <property type="entry name" value="RNA_pol_II_subunit5-mediator"/>
</dbReference>
<sequence length="353" mass="39100">MHRRPPRPPPSQLSKGTVTPLSSIFPVEEAQKASQRVHHTLTQTQTQLDTLHNFISDNSSLIDLVKRLPHDLHHSIMVPFGPAAFFPGKIIHTNELMVLLGEGYYAERTAKQTVDILRRRGKGLESQVEGVKAVMDDLKAEASFFDATANEAAEGIVEIREDYVEETSPSEEFAPSVLKSDSVNPQTNEASGATEDDKFNRMLSRLAELEKEEEEAEEGIEIEEEDEENYSVEDPQLSLSQHTIIKGGKSSEVRAEGPPQQPHVSKDGLAHDQGLPRPLNSTENSLKAPAVKEKLHNTQNEEIPKESTQPGISNNKEIIGSIVERAPIKMNPIGESASGRSSRPVSRFKQQRN</sequence>
<dbReference type="GO" id="GO:0000122">
    <property type="term" value="P:negative regulation of transcription by RNA polymerase II"/>
    <property type="evidence" value="ECO:0007669"/>
    <property type="project" value="TreeGrafter"/>
</dbReference>
<comment type="subcellular location">
    <subcellularLocation>
        <location evidence="1">Nucleus</location>
    </subcellularLocation>
</comment>
<dbReference type="CDD" id="cd23159">
    <property type="entry name" value="Prefoldin_URI1"/>
    <property type="match status" value="1"/>
</dbReference>
<reference evidence="5 6" key="1">
    <citation type="submission" date="2024-01" db="EMBL/GenBank/DDBJ databases">
        <title>The complete chloroplast genome sequence of Lithospermum erythrorhizon: insights into the phylogenetic relationship among Boraginaceae species and the maternal lineages of purple gromwells.</title>
        <authorList>
            <person name="Okada T."/>
            <person name="Watanabe K."/>
        </authorList>
    </citation>
    <scope>NUCLEOTIDE SEQUENCE [LARGE SCALE GENOMIC DNA]</scope>
</reference>
<keyword evidence="2" id="KW-0539">Nucleus</keyword>
<evidence type="ECO:0000256" key="2">
    <source>
        <dbReference type="ARBA" id="ARBA00023242"/>
    </source>
</evidence>
<gene>
    <name evidence="5" type="ORF">LIER_29170</name>
</gene>
<feature type="region of interest" description="Disordered" evidence="4">
    <location>
        <begin position="164"/>
        <end position="353"/>
    </location>
</feature>
<dbReference type="PANTHER" id="PTHR15111:SF0">
    <property type="entry name" value="UNCONVENTIONAL PREFOLDIN RPB5 INTERACTOR 1"/>
    <property type="match status" value="1"/>
</dbReference>
<dbReference type="AlphaFoldDB" id="A0AAV3RMF2"/>
<dbReference type="GO" id="GO:0005634">
    <property type="term" value="C:nucleus"/>
    <property type="evidence" value="ECO:0007669"/>
    <property type="project" value="UniProtKB-SubCell"/>
</dbReference>
<dbReference type="GO" id="GO:0003714">
    <property type="term" value="F:transcription corepressor activity"/>
    <property type="evidence" value="ECO:0007669"/>
    <property type="project" value="TreeGrafter"/>
</dbReference>
<evidence type="ECO:0000256" key="3">
    <source>
        <dbReference type="ARBA" id="ARBA00038295"/>
    </source>
</evidence>